<reference evidence="3" key="2">
    <citation type="submission" date="2013-10" db="EMBL/GenBank/DDBJ databases">
        <authorList>
            <person name="Aslett M."/>
        </authorList>
    </citation>
    <scope>NUCLEOTIDE SEQUENCE</scope>
    <source>
        <strain evidence="3">Houghton</strain>
    </source>
</reference>
<dbReference type="GeneID" id="25274318"/>
<dbReference type="OrthoDB" id="347378at2759"/>
<keyword evidence="4" id="KW-1185">Reference proteome</keyword>
<evidence type="ECO:0000256" key="2">
    <source>
        <dbReference type="SAM" id="Phobius"/>
    </source>
</evidence>
<organism evidence="3 4">
    <name type="scientific">Eimeria acervulina</name>
    <name type="common">Coccidian parasite</name>
    <dbReference type="NCBI Taxonomy" id="5801"/>
    <lineage>
        <taxon>Eukaryota</taxon>
        <taxon>Sar</taxon>
        <taxon>Alveolata</taxon>
        <taxon>Apicomplexa</taxon>
        <taxon>Conoidasida</taxon>
        <taxon>Coccidia</taxon>
        <taxon>Eucoccidiorida</taxon>
        <taxon>Eimeriorina</taxon>
        <taxon>Eimeriidae</taxon>
        <taxon>Eimeria</taxon>
    </lineage>
</organism>
<reference evidence="3" key="1">
    <citation type="submission" date="2013-10" db="EMBL/GenBank/DDBJ databases">
        <title>Genomic analysis of the causative agents of coccidiosis in chickens.</title>
        <authorList>
            <person name="Reid A.J."/>
            <person name="Blake D."/>
            <person name="Billington K."/>
            <person name="Browne H."/>
            <person name="Dunn M."/>
            <person name="Hung S."/>
            <person name="Kawahara F."/>
            <person name="Miranda-Saavedra D."/>
            <person name="Mourier T."/>
            <person name="Nagra H."/>
            <person name="Otto T.D."/>
            <person name="Rawlings N."/>
            <person name="Sanchez A."/>
            <person name="Sanders M."/>
            <person name="Subramaniam C."/>
            <person name="Tay Y."/>
            <person name="Dear P."/>
            <person name="Doerig C."/>
            <person name="Gruber A."/>
            <person name="Parkinson J."/>
            <person name="Shirley M."/>
            <person name="Wan K.L."/>
            <person name="Berriman M."/>
            <person name="Tomley F."/>
            <person name="Pain A."/>
        </authorList>
    </citation>
    <scope>NUCLEOTIDE SEQUENCE</scope>
    <source>
        <strain evidence="3">Houghton</strain>
    </source>
</reference>
<feature type="region of interest" description="Disordered" evidence="1">
    <location>
        <begin position="368"/>
        <end position="388"/>
    </location>
</feature>
<evidence type="ECO:0000313" key="3">
    <source>
        <dbReference type="EMBL" id="CDI81649.1"/>
    </source>
</evidence>
<dbReference type="OMA" id="RNICTRF"/>
<evidence type="ECO:0000313" key="4">
    <source>
        <dbReference type="Proteomes" id="UP000018050"/>
    </source>
</evidence>
<dbReference type="VEuPathDB" id="ToxoDB:EAH_00062480"/>
<evidence type="ECO:0008006" key="5">
    <source>
        <dbReference type="Google" id="ProtNLM"/>
    </source>
</evidence>
<proteinExistence type="predicted"/>
<feature type="transmembrane region" description="Helical" evidence="2">
    <location>
        <begin position="53"/>
        <end position="73"/>
    </location>
</feature>
<dbReference type="AlphaFoldDB" id="U6GSU0"/>
<keyword evidence="2" id="KW-1133">Transmembrane helix</keyword>
<keyword evidence="2" id="KW-0472">Membrane</keyword>
<accession>U6GSU0</accession>
<protein>
    <recommendedName>
        <fullName evidence="5">Transmembrane protein</fullName>
    </recommendedName>
</protein>
<keyword evidence="2" id="KW-0812">Transmembrane</keyword>
<feature type="compositionally biased region" description="Basic and acidic residues" evidence="1">
    <location>
        <begin position="371"/>
        <end position="380"/>
    </location>
</feature>
<sequence>MAQMYHQADADLQKSSAILYSQNPTTILPPHLRQLTVRRGRKVLQRGPHRGKFLVRAVVCIVSLVTLVALLAVCRSIQRRLNPGAATPRNLAGAEEDQGRSGILEQCLDLEADHGIWGAGFEEGGDATEAKARLADFLQKSADAFEQVQIFVSQGFKGDSHSPAFRLDESWQPTSHPSVFAGGFGSDSSGVAAGSGLDALSAAAWLTNGLGSVLGEGGQQEHAAGASGMRGHQWEVSASVGSLSAFDEGEVAAGPGAFLSVGSTASSEYAQNPLGWVNPISEKRYPEAGQRRVGETVLQMQTADADATGLAIPNVGSSGNDRFAGIVGQSDSHAGLSHYSSLQVLQMGTVQQPEHQGQASDGTLDALGESEASRGERGTSSEDGEMCEVRDIDQHPFVRLPVVDRRNICTRFCVQRALFIDLNVLGPMDSYMTLRSLFAKASLTAEDVDALMNSAERLVNYAVFKLKQQCERTTSSYVAKKLASLFMVFDALVSVTELLGESMNIRLWWRKFVDMFPTDHFRAPGARLRKTRALNMLINRLSSALSAYKSGKRPPLREIISLKKEILTSLTKDCQFTNPLWSLWLKDDEDFTCSSSNSKSPSDAKSHGQ</sequence>
<dbReference type="RefSeq" id="XP_013248696.1">
    <property type="nucleotide sequence ID" value="XM_013393242.1"/>
</dbReference>
<evidence type="ECO:0000256" key="1">
    <source>
        <dbReference type="SAM" id="MobiDB-lite"/>
    </source>
</evidence>
<dbReference type="Proteomes" id="UP000018050">
    <property type="component" value="Unassembled WGS sequence"/>
</dbReference>
<gene>
    <name evidence="3" type="ORF">EAH_00062480</name>
</gene>
<name>U6GSU0_EIMAC</name>
<dbReference type="EMBL" id="HG671753">
    <property type="protein sequence ID" value="CDI81649.1"/>
    <property type="molecule type" value="Genomic_DNA"/>
</dbReference>